<evidence type="ECO:0000256" key="2">
    <source>
        <dbReference type="ARBA" id="ARBA00022729"/>
    </source>
</evidence>
<comment type="caution">
    <text evidence="4">The sequence shown here is derived from an EMBL/GenBank/DDBJ whole genome shotgun (WGS) entry which is preliminary data.</text>
</comment>
<dbReference type="InterPro" id="IPR018389">
    <property type="entry name" value="DctP_fam"/>
</dbReference>
<evidence type="ECO:0000256" key="3">
    <source>
        <dbReference type="ARBA" id="ARBA00022764"/>
    </source>
</evidence>
<dbReference type="Proteomes" id="UP001596353">
    <property type="component" value="Unassembled WGS sequence"/>
</dbReference>
<keyword evidence="2" id="KW-0732">Signal</keyword>
<evidence type="ECO:0000313" key="4">
    <source>
        <dbReference type="EMBL" id="MFC6758571.1"/>
    </source>
</evidence>
<dbReference type="NCBIfam" id="NF037995">
    <property type="entry name" value="TRAP_S1"/>
    <property type="match status" value="1"/>
</dbReference>
<dbReference type="InterPro" id="IPR038404">
    <property type="entry name" value="TRAP_DctP_sf"/>
</dbReference>
<accession>A0ABW2AYZ5</accession>
<organism evidence="4 5">
    <name type="scientific">Sulfitobacter porphyrae</name>
    <dbReference type="NCBI Taxonomy" id="1246864"/>
    <lineage>
        <taxon>Bacteria</taxon>
        <taxon>Pseudomonadati</taxon>
        <taxon>Pseudomonadota</taxon>
        <taxon>Alphaproteobacteria</taxon>
        <taxon>Rhodobacterales</taxon>
        <taxon>Roseobacteraceae</taxon>
        <taxon>Sulfitobacter</taxon>
    </lineage>
</organism>
<dbReference type="Pfam" id="PF03480">
    <property type="entry name" value="DctP"/>
    <property type="match status" value="1"/>
</dbReference>
<evidence type="ECO:0000313" key="5">
    <source>
        <dbReference type="Proteomes" id="UP001596353"/>
    </source>
</evidence>
<gene>
    <name evidence="4" type="ORF">ACFQFQ_02115</name>
</gene>
<proteinExistence type="predicted"/>
<name>A0ABW2AYZ5_9RHOB</name>
<protein>
    <submittedName>
        <fullName evidence="4">TRAP transporter substrate-binding protein</fullName>
    </submittedName>
</protein>
<dbReference type="PANTHER" id="PTHR33376">
    <property type="match status" value="1"/>
</dbReference>
<reference evidence="5" key="1">
    <citation type="journal article" date="2019" name="Int. J. Syst. Evol. Microbiol.">
        <title>The Global Catalogue of Microorganisms (GCM) 10K type strain sequencing project: providing services to taxonomists for standard genome sequencing and annotation.</title>
        <authorList>
            <consortium name="The Broad Institute Genomics Platform"/>
            <consortium name="The Broad Institute Genome Sequencing Center for Infectious Disease"/>
            <person name="Wu L."/>
            <person name="Ma J."/>
        </authorList>
    </citation>
    <scope>NUCLEOTIDE SEQUENCE [LARGE SCALE GENOMIC DNA]</scope>
    <source>
        <strain evidence="5">CCUG 66188</strain>
    </source>
</reference>
<comment type="subcellular location">
    <subcellularLocation>
        <location evidence="1">Periplasm</location>
    </subcellularLocation>
</comment>
<sequence length="415" mass="45996">MGGTKMSVQEKLKGISRRDLFRLAGQYGMSSTLLAAGTFGGAMSLGNLAKAAESTYEKRFAKEPKVTFKFGASGFNARNLLIERAGCLEFARDLESRTDGEIRVEFIGDNQICGQTSCVEKAQQGIVDIYAASTQNSAGGAPYLNVLDYAYMFPSRAAQYHFLYSPESVKLLRDPYEKRHGLKFLFSHCELRGIQMGLGWQDKPAITKLEEMFGTKNRVTGTQLGRIAMQALNLNPVPVAWEETLDGLKQGLIDGAETWASAVAYANMSPVVSQSVDLKFFCGTEHTAMSVAAFDSLDGALQDAVMESAYLTQVHVQAANEAALVKTVGFSDPQLPGTIFAENNVRNVFLPDDQIKMAEEMCSPQYQPQLWEEWRERLNGWAGGLDTYQEIYDIARQIPVDTLPENVEPRRWWKA</sequence>
<dbReference type="EMBL" id="JBHSWG010000001">
    <property type="protein sequence ID" value="MFC6758571.1"/>
    <property type="molecule type" value="Genomic_DNA"/>
</dbReference>
<dbReference type="Gene3D" id="3.40.190.170">
    <property type="entry name" value="Bacterial extracellular solute-binding protein, family 7"/>
    <property type="match status" value="1"/>
</dbReference>
<dbReference type="CDD" id="cd13603">
    <property type="entry name" value="PBP2_TRAP_Siap_TeaA_like"/>
    <property type="match status" value="1"/>
</dbReference>
<keyword evidence="3" id="KW-0574">Periplasm</keyword>
<evidence type="ECO:0000256" key="1">
    <source>
        <dbReference type="ARBA" id="ARBA00004418"/>
    </source>
</evidence>
<keyword evidence="5" id="KW-1185">Reference proteome</keyword>
<dbReference type="PANTHER" id="PTHR33376:SF5">
    <property type="entry name" value="EXTRACYTOPLASMIC SOLUTE RECEPTOR PROTEIN"/>
    <property type="match status" value="1"/>
</dbReference>